<dbReference type="PROSITE" id="PS50977">
    <property type="entry name" value="HTH_TETR_2"/>
    <property type="match status" value="1"/>
</dbReference>
<keyword evidence="3" id="KW-0804">Transcription</keyword>
<dbReference type="STRING" id="683228.GA0070617_0494"/>
<gene>
    <name evidence="6" type="ORF">GA0070617_0494</name>
</gene>
<dbReference type="InterPro" id="IPR001647">
    <property type="entry name" value="HTH_TetR"/>
</dbReference>
<dbReference type="SUPFAM" id="SSF46689">
    <property type="entry name" value="Homeodomain-like"/>
    <property type="match status" value="1"/>
</dbReference>
<accession>A0A1C6TZT4</accession>
<dbReference type="AlphaFoldDB" id="A0A1C6TZT4"/>
<name>A0A1C6TZT4_9ACTN</name>
<dbReference type="Proteomes" id="UP000198937">
    <property type="component" value="Unassembled WGS sequence"/>
</dbReference>
<keyword evidence="1" id="KW-0805">Transcription regulation</keyword>
<protein>
    <submittedName>
        <fullName evidence="6">Transcriptional regulator, TetR family</fullName>
    </submittedName>
</protein>
<dbReference type="Gene3D" id="1.10.357.10">
    <property type="entry name" value="Tetracycline Repressor, domain 2"/>
    <property type="match status" value="1"/>
</dbReference>
<evidence type="ECO:0000259" key="5">
    <source>
        <dbReference type="PROSITE" id="PS50977"/>
    </source>
</evidence>
<evidence type="ECO:0000256" key="3">
    <source>
        <dbReference type="ARBA" id="ARBA00023163"/>
    </source>
</evidence>
<evidence type="ECO:0000313" key="7">
    <source>
        <dbReference type="Proteomes" id="UP000198937"/>
    </source>
</evidence>
<feature type="DNA-binding region" description="H-T-H motif" evidence="4">
    <location>
        <begin position="41"/>
        <end position="60"/>
    </location>
</feature>
<dbReference type="InterPro" id="IPR025996">
    <property type="entry name" value="MT1864/Rv1816-like_C"/>
</dbReference>
<keyword evidence="7" id="KW-1185">Reference proteome</keyword>
<evidence type="ECO:0000256" key="4">
    <source>
        <dbReference type="PROSITE-ProRule" id="PRU00335"/>
    </source>
</evidence>
<dbReference type="InterPro" id="IPR036271">
    <property type="entry name" value="Tet_transcr_reg_TetR-rel_C_sf"/>
</dbReference>
<evidence type="ECO:0000256" key="1">
    <source>
        <dbReference type="ARBA" id="ARBA00023015"/>
    </source>
</evidence>
<dbReference type="SUPFAM" id="SSF48498">
    <property type="entry name" value="Tetracyclin repressor-like, C-terminal domain"/>
    <property type="match status" value="1"/>
</dbReference>
<proteinExistence type="predicted"/>
<dbReference type="InterPro" id="IPR009057">
    <property type="entry name" value="Homeodomain-like_sf"/>
</dbReference>
<feature type="domain" description="HTH tetR-type" evidence="5">
    <location>
        <begin position="19"/>
        <end position="78"/>
    </location>
</feature>
<dbReference type="Pfam" id="PF13305">
    <property type="entry name" value="TetR_C_33"/>
    <property type="match status" value="1"/>
</dbReference>
<sequence length="244" mass="26335">MCATLTGMPAASIRAKARAEMINEIKAIARRHLAAEGANLSLRAVAREMGMVSSAIYRYFPSRDELLTALIVDAYHAVGEAAETGDAQVTDRTDLRGRWLATCHAVRHWALAHPAEYALLFGSPVPGYAAPPDTVVAAARTPVTLIRILVDGFTAGTLTAPDPDELPGAVRADLTPVRDTLASLGDESFADLPETLLARGMTGWIHCFGTISFELFGQFNNVIEARDQHFDHQMRQMAALLALP</sequence>
<dbReference type="Pfam" id="PF00440">
    <property type="entry name" value="TetR_N"/>
    <property type="match status" value="1"/>
</dbReference>
<keyword evidence="2 4" id="KW-0238">DNA-binding</keyword>
<reference evidence="7" key="1">
    <citation type="submission" date="2016-06" db="EMBL/GenBank/DDBJ databases">
        <authorList>
            <person name="Varghese N."/>
            <person name="Submissions Spin"/>
        </authorList>
    </citation>
    <scope>NUCLEOTIDE SEQUENCE [LARGE SCALE GENOMIC DNA]</scope>
    <source>
        <strain evidence="7">DSM 45577</strain>
    </source>
</reference>
<dbReference type="GO" id="GO:0003677">
    <property type="term" value="F:DNA binding"/>
    <property type="evidence" value="ECO:0007669"/>
    <property type="project" value="UniProtKB-UniRule"/>
</dbReference>
<evidence type="ECO:0000313" key="6">
    <source>
        <dbReference type="EMBL" id="SCL47158.1"/>
    </source>
</evidence>
<organism evidence="6 7">
    <name type="scientific">Micromonospora yangpuensis</name>
    <dbReference type="NCBI Taxonomy" id="683228"/>
    <lineage>
        <taxon>Bacteria</taxon>
        <taxon>Bacillati</taxon>
        <taxon>Actinomycetota</taxon>
        <taxon>Actinomycetes</taxon>
        <taxon>Micromonosporales</taxon>
        <taxon>Micromonosporaceae</taxon>
        <taxon>Micromonospora</taxon>
    </lineage>
</organism>
<evidence type="ECO:0000256" key="2">
    <source>
        <dbReference type="ARBA" id="ARBA00023125"/>
    </source>
</evidence>
<dbReference type="EMBL" id="FMIA01000002">
    <property type="protein sequence ID" value="SCL47158.1"/>
    <property type="molecule type" value="Genomic_DNA"/>
</dbReference>